<feature type="compositionally biased region" description="Pro residues" evidence="1">
    <location>
        <begin position="169"/>
        <end position="184"/>
    </location>
</feature>
<feature type="transmembrane region" description="Helical" evidence="2">
    <location>
        <begin position="58"/>
        <end position="76"/>
    </location>
</feature>
<keyword evidence="2" id="KW-1133">Transmembrane helix</keyword>
<dbReference type="AlphaFoldDB" id="A0AAW0DR12"/>
<keyword evidence="2" id="KW-0812">Transmembrane</keyword>
<dbReference type="Proteomes" id="UP001362999">
    <property type="component" value="Unassembled WGS sequence"/>
</dbReference>
<gene>
    <name evidence="3" type="ORF">R3P38DRAFT_1461126</name>
</gene>
<feature type="region of interest" description="Disordered" evidence="1">
    <location>
        <begin position="154"/>
        <end position="205"/>
    </location>
</feature>
<protein>
    <submittedName>
        <fullName evidence="3">Uncharacterized protein</fullName>
    </submittedName>
</protein>
<name>A0AAW0DR12_9AGAR</name>
<proteinExistence type="predicted"/>
<feature type="compositionally biased region" description="Basic residues" evidence="1">
    <location>
        <begin position="291"/>
        <end position="302"/>
    </location>
</feature>
<accession>A0AAW0DR12</accession>
<dbReference type="EMBL" id="JAWWNJ010000006">
    <property type="protein sequence ID" value="KAK7053561.1"/>
    <property type="molecule type" value="Genomic_DNA"/>
</dbReference>
<keyword evidence="4" id="KW-1185">Reference proteome</keyword>
<feature type="compositionally biased region" description="Low complexity" evidence="1">
    <location>
        <begin position="303"/>
        <end position="324"/>
    </location>
</feature>
<evidence type="ECO:0000256" key="2">
    <source>
        <dbReference type="SAM" id="Phobius"/>
    </source>
</evidence>
<evidence type="ECO:0000256" key="1">
    <source>
        <dbReference type="SAM" id="MobiDB-lite"/>
    </source>
</evidence>
<feature type="transmembrane region" description="Helical" evidence="2">
    <location>
        <begin position="25"/>
        <end position="46"/>
    </location>
</feature>
<evidence type="ECO:0000313" key="3">
    <source>
        <dbReference type="EMBL" id="KAK7053561.1"/>
    </source>
</evidence>
<feature type="transmembrane region" description="Helical" evidence="2">
    <location>
        <begin position="111"/>
        <end position="132"/>
    </location>
</feature>
<keyword evidence="2" id="KW-0472">Membrane</keyword>
<feature type="transmembrane region" description="Helical" evidence="2">
    <location>
        <begin position="251"/>
        <end position="273"/>
    </location>
</feature>
<feature type="region of interest" description="Disordered" evidence="1">
    <location>
        <begin position="281"/>
        <end position="324"/>
    </location>
</feature>
<feature type="transmembrane region" description="Helical" evidence="2">
    <location>
        <begin position="213"/>
        <end position="231"/>
    </location>
</feature>
<sequence>MGTSFGLTVSALVSAVRDELPLYQAIIVTDLVWLANWAIFMALATYNRHPRGSHAVQYTAIGQTYFSIACILYLWARAKELDNGFVEKAGGGGTVFVVLFMSTSATGAGRTAALVVISILLAGYTVVAAVFLSRRVQSSIRLENAKKGIQLPLKRRHSAASTVPALRSPTPPPATPISPLPSSPSTPHTPKLPNGTTPATNPMRLPPSLSLDPHLIILGLFILVPYVISVGDTELQIQRNAPCHDDDESTWGFGQILALTVTIVPVVVTIQAFRKYGWKQRPRVAQEKAGRGHRHSRSHSHGNGHAAAASLSSSGSRVFSASGR</sequence>
<reference evidence="3 4" key="1">
    <citation type="journal article" date="2024" name="J Genomics">
        <title>Draft genome sequencing and assembly of Favolaschia claudopus CIRM-BRFM 2984 isolated from oak limbs.</title>
        <authorList>
            <person name="Navarro D."/>
            <person name="Drula E."/>
            <person name="Chaduli D."/>
            <person name="Cazenave R."/>
            <person name="Ahrendt S."/>
            <person name="Wang J."/>
            <person name="Lipzen A."/>
            <person name="Daum C."/>
            <person name="Barry K."/>
            <person name="Grigoriev I.V."/>
            <person name="Favel A."/>
            <person name="Rosso M.N."/>
            <person name="Martin F."/>
        </authorList>
    </citation>
    <scope>NUCLEOTIDE SEQUENCE [LARGE SCALE GENOMIC DNA]</scope>
    <source>
        <strain evidence="3 4">CIRM-BRFM 2984</strain>
    </source>
</reference>
<organism evidence="3 4">
    <name type="scientific">Favolaschia claudopus</name>
    <dbReference type="NCBI Taxonomy" id="2862362"/>
    <lineage>
        <taxon>Eukaryota</taxon>
        <taxon>Fungi</taxon>
        <taxon>Dikarya</taxon>
        <taxon>Basidiomycota</taxon>
        <taxon>Agaricomycotina</taxon>
        <taxon>Agaricomycetes</taxon>
        <taxon>Agaricomycetidae</taxon>
        <taxon>Agaricales</taxon>
        <taxon>Marasmiineae</taxon>
        <taxon>Mycenaceae</taxon>
        <taxon>Favolaschia</taxon>
    </lineage>
</organism>
<comment type="caution">
    <text evidence="3">The sequence shown here is derived from an EMBL/GenBank/DDBJ whole genome shotgun (WGS) entry which is preliminary data.</text>
</comment>
<evidence type="ECO:0000313" key="4">
    <source>
        <dbReference type="Proteomes" id="UP001362999"/>
    </source>
</evidence>